<dbReference type="PRINTS" id="PR01346">
    <property type="entry name" value="HELNAPAPROT"/>
</dbReference>
<reference evidence="4" key="1">
    <citation type="submission" date="2022-01" db="EMBL/GenBank/DDBJ databases">
        <title>Genome-Based Taxonomic Classification of the Phylum Actinobacteria.</title>
        <authorList>
            <person name="Gao Y."/>
        </authorList>
    </citation>
    <scope>NUCLEOTIDE SEQUENCE</scope>
    <source>
        <strain evidence="4">KLBMP 8922</strain>
    </source>
</reference>
<name>A0AA41U702_9ACTN</name>
<sequence>MPTDTGTATGTLAAGAAQPLLHQHGHEIHRFGTVKQLPIGLSHDTRLYACRRLNRILADTQMLHGLYKKHHWLMRGATFHQLHLLLDAHAGEQLALVDDLAERVQSLGGVAVGDPRHAAEITRIPRPPDGAEEVPAMLSRLLEAHEVILMEARDAAVRLTEFGDDGSNDLIVSSVIRTGEKQVWFLVEHLVDTPLVRL</sequence>
<comment type="similarity">
    <text evidence="1 2">Belongs to the Dps family.</text>
</comment>
<feature type="domain" description="Ferritin/DPS" evidence="3">
    <location>
        <begin position="52"/>
        <end position="195"/>
    </location>
</feature>
<dbReference type="InterPro" id="IPR008331">
    <property type="entry name" value="Ferritin_DPS_dom"/>
</dbReference>
<dbReference type="PANTHER" id="PTHR42932">
    <property type="entry name" value="GENERAL STRESS PROTEIN 20U"/>
    <property type="match status" value="1"/>
</dbReference>
<dbReference type="InterPro" id="IPR023188">
    <property type="entry name" value="DPS_DNA-bd_CS"/>
</dbReference>
<dbReference type="InterPro" id="IPR002177">
    <property type="entry name" value="DPS_DNA-bd"/>
</dbReference>
<comment type="caution">
    <text evidence="4">The sequence shown here is derived from an EMBL/GenBank/DDBJ whole genome shotgun (WGS) entry which is preliminary data.</text>
</comment>
<dbReference type="SUPFAM" id="SSF47240">
    <property type="entry name" value="Ferritin-like"/>
    <property type="match status" value="1"/>
</dbReference>
<accession>A0AA41U702</accession>
<dbReference type="AlphaFoldDB" id="A0AA41U702"/>
<dbReference type="PROSITE" id="PS00819">
    <property type="entry name" value="DPS_2"/>
    <property type="match status" value="1"/>
</dbReference>
<dbReference type="EMBL" id="JAKFHA010000024">
    <property type="protein sequence ID" value="MCF2531479.1"/>
    <property type="molecule type" value="Genomic_DNA"/>
</dbReference>
<dbReference type="Gene3D" id="1.20.1260.10">
    <property type="match status" value="1"/>
</dbReference>
<protein>
    <submittedName>
        <fullName evidence="4">DNA starvation/stationary phase protection protein</fullName>
    </submittedName>
</protein>
<dbReference type="Pfam" id="PF00210">
    <property type="entry name" value="Ferritin"/>
    <property type="match status" value="1"/>
</dbReference>
<evidence type="ECO:0000313" key="4">
    <source>
        <dbReference type="EMBL" id="MCF2531479.1"/>
    </source>
</evidence>
<dbReference type="GO" id="GO:0008199">
    <property type="term" value="F:ferric iron binding"/>
    <property type="evidence" value="ECO:0007669"/>
    <property type="project" value="InterPro"/>
</dbReference>
<dbReference type="PIRSF" id="PIRSF005900">
    <property type="entry name" value="Dps"/>
    <property type="match status" value="1"/>
</dbReference>
<dbReference type="InterPro" id="IPR012347">
    <property type="entry name" value="Ferritin-like"/>
</dbReference>
<dbReference type="Proteomes" id="UP001165378">
    <property type="component" value="Unassembled WGS sequence"/>
</dbReference>
<dbReference type="GO" id="GO:0016722">
    <property type="term" value="F:oxidoreductase activity, acting on metal ions"/>
    <property type="evidence" value="ECO:0007669"/>
    <property type="project" value="InterPro"/>
</dbReference>
<gene>
    <name evidence="4" type="ORF">LZ495_30265</name>
</gene>
<keyword evidence="5" id="KW-1185">Reference proteome</keyword>
<dbReference type="CDD" id="cd01043">
    <property type="entry name" value="DPS"/>
    <property type="match status" value="1"/>
</dbReference>
<dbReference type="InterPro" id="IPR009078">
    <property type="entry name" value="Ferritin-like_SF"/>
</dbReference>
<evidence type="ECO:0000256" key="2">
    <source>
        <dbReference type="RuleBase" id="RU003875"/>
    </source>
</evidence>
<dbReference type="RefSeq" id="WP_235056129.1">
    <property type="nucleotide sequence ID" value="NZ_JAKFHA010000024.1"/>
</dbReference>
<dbReference type="PROSITE" id="PS00818">
    <property type="entry name" value="DPS_1"/>
    <property type="match status" value="1"/>
</dbReference>
<organism evidence="4 5">
    <name type="scientific">Yinghuangia soli</name>
    <dbReference type="NCBI Taxonomy" id="2908204"/>
    <lineage>
        <taxon>Bacteria</taxon>
        <taxon>Bacillati</taxon>
        <taxon>Actinomycetota</taxon>
        <taxon>Actinomycetes</taxon>
        <taxon>Kitasatosporales</taxon>
        <taxon>Streptomycetaceae</taxon>
        <taxon>Yinghuangia</taxon>
    </lineage>
</organism>
<proteinExistence type="inferred from homology"/>
<dbReference type="PANTHER" id="PTHR42932:SF1">
    <property type="entry name" value="GENERAL STRESS PROTEIN 20U"/>
    <property type="match status" value="1"/>
</dbReference>
<evidence type="ECO:0000313" key="5">
    <source>
        <dbReference type="Proteomes" id="UP001165378"/>
    </source>
</evidence>
<evidence type="ECO:0000259" key="3">
    <source>
        <dbReference type="Pfam" id="PF00210"/>
    </source>
</evidence>
<evidence type="ECO:0000256" key="1">
    <source>
        <dbReference type="ARBA" id="ARBA00009497"/>
    </source>
</evidence>